<dbReference type="InterPro" id="IPR036412">
    <property type="entry name" value="HAD-like_sf"/>
</dbReference>
<dbReference type="Gene3D" id="3.40.50.1000">
    <property type="entry name" value="HAD superfamily/HAD-like"/>
    <property type="match status" value="1"/>
</dbReference>
<dbReference type="Gene3D" id="1.10.150.240">
    <property type="entry name" value="Putative phosphatase, domain 2"/>
    <property type="match status" value="1"/>
</dbReference>
<sequence>MHYDLAIFDFDGTLADSREWFFGSLNEVADRFGFRQTTPEEREELRRLATRDIVRRLQVPLWKLPAIARHMRQRASEDISAIRLFDGVPEALGSLRQRGMALAVVSSNSEANVRRVLGTELAAQISFYGCGSSLFGKAAKLRQAMKLVGATPARTICIGDESRDIEAAQSVSAASAAVTWGYAAPEALRRLLPTVVLETVEEIAVLGLDA</sequence>
<reference evidence="1 2" key="1">
    <citation type="submission" date="2020-09" db="EMBL/GenBank/DDBJ databases">
        <title>Roseomonas.</title>
        <authorList>
            <person name="Zhu W."/>
        </authorList>
    </citation>
    <scope>NUCLEOTIDE SEQUENCE [LARGE SCALE GENOMIC DNA]</scope>
    <source>
        <strain evidence="1 2">1311</strain>
    </source>
</reference>
<dbReference type="PANTHER" id="PTHR43434:SF13">
    <property type="entry name" value="PHOSPHOGLYCOLATE PHOSPHATASE"/>
    <property type="match status" value="1"/>
</dbReference>
<evidence type="ECO:0000313" key="1">
    <source>
        <dbReference type="EMBL" id="MBO1076089.1"/>
    </source>
</evidence>
<organism evidence="1 2">
    <name type="scientific">Roseomonas marmotae</name>
    <dbReference type="NCBI Taxonomy" id="2768161"/>
    <lineage>
        <taxon>Bacteria</taxon>
        <taxon>Pseudomonadati</taxon>
        <taxon>Pseudomonadota</taxon>
        <taxon>Alphaproteobacteria</taxon>
        <taxon>Acetobacterales</taxon>
        <taxon>Roseomonadaceae</taxon>
        <taxon>Roseomonas</taxon>
    </lineage>
</organism>
<dbReference type="Proteomes" id="UP001518990">
    <property type="component" value="Unassembled WGS sequence"/>
</dbReference>
<name>A0ABS3KF44_9PROT</name>
<protein>
    <submittedName>
        <fullName evidence="1">HAD hydrolase-like protein</fullName>
    </submittedName>
</protein>
<gene>
    <name evidence="1" type="ORF">IAI60_15840</name>
</gene>
<dbReference type="SFLD" id="SFLDS00003">
    <property type="entry name" value="Haloacid_Dehalogenase"/>
    <property type="match status" value="1"/>
</dbReference>
<keyword evidence="2" id="KW-1185">Reference proteome</keyword>
<dbReference type="InterPro" id="IPR050155">
    <property type="entry name" value="HAD-like_hydrolase_sf"/>
</dbReference>
<dbReference type="EMBL" id="JACTNF010000017">
    <property type="protein sequence ID" value="MBO1076089.1"/>
    <property type="molecule type" value="Genomic_DNA"/>
</dbReference>
<dbReference type="InterPro" id="IPR023198">
    <property type="entry name" value="PGP-like_dom2"/>
</dbReference>
<dbReference type="Pfam" id="PF13419">
    <property type="entry name" value="HAD_2"/>
    <property type="match status" value="1"/>
</dbReference>
<dbReference type="PANTHER" id="PTHR43434">
    <property type="entry name" value="PHOSPHOGLYCOLATE PHOSPHATASE"/>
    <property type="match status" value="1"/>
</dbReference>
<dbReference type="SUPFAM" id="SSF56784">
    <property type="entry name" value="HAD-like"/>
    <property type="match status" value="1"/>
</dbReference>
<accession>A0ABS3KF44</accession>
<dbReference type="InterPro" id="IPR023214">
    <property type="entry name" value="HAD_sf"/>
</dbReference>
<evidence type="ECO:0000313" key="2">
    <source>
        <dbReference type="Proteomes" id="UP001518990"/>
    </source>
</evidence>
<dbReference type="RefSeq" id="WP_207448743.1">
    <property type="nucleotide sequence ID" value="NZ_CP061093.1"/>
</dbReference>
<dbReference type="InterPro" id="IPR041492">
    <property type="entry name" value="HAD_2"/>
</dbReference>
<proteinExistence type="predicted"/>
<comment type="caution">
    <text evidence="1">The sequence shown here is derived from an EMBL/GenBank/DDBJ whole genome shotgun (WGS) entry which is preliminary data.</text>
</comment>
<dbReference type="SFLD" id="SFLDG01129">
    <property type="entry name" value="C1.5:_HAD__Beta-PGM__Phosphata"/>
    <property type="match status" value="1"/>
</dbReference>